<dbReference type="InterPro" id="IPR011990">
    <property type="entry name" value="TPR-like_helical_dom_sf"/>
</dbReference>
<name>A0A426UV33_9ACTN</name>
<dbReference type="GO" id="GO:0043531">
    <property type="term" value="F:ADP binding"/>
    <property type="evidence" value="ECO:0007669"/>
    <property type="project" value="InterPro"/>
</dbReference>
<dbReference type="Gene3D" id="1.25.40.10">
    <property type="entry name" value="Tetratricopeptide repeat domain"/>
    <property type="match status" value="4"/>
</dbReference>
<dbReference type="Pfam" id="PF00931">
    <property type="entry name" value="NB-ARC"/>
    <property type="match status" value="1"/>
</dbReference>
<dbReference type="Pfam" id="PF13374">
    <property type="entry name" value="TPR_10"/>
    <property type="match status" value="3"/>
</dbReference>
<reference evidence="2 3" key="1">
    <citation type="submission" date="2018-12" db="EMBL/GenBank/DDBJ databases">
        <title>Glycomyces sp. YIM 121974 draft genome.</title>
        <authorList>
            <person name="Li Q."/>
        </authorList>
    </citation>
    <scope>NUCLEOTIDE SEQUENCE [LARGE SCALE GENOMIC DNA]</scope>
    <source>
        <strain evidence="2 3">YIM 121974</strain>
    </source>
</reference>
<dbReference type="SUPFAM" id="SSF52540">
    <property type="entry name" value="P-loop containing nucleoside triphosphate hydrolases"/>
    <property type="match status" value="1"/>
</dbReference>
<dbReference type="AlphaFoldDB" id="A0A426UV33"/>
<protein>
    <submittedName>
        <fullName evidence="2">Tetratricopeptide repeat protein</fullName>
    </submittedName>
</protein>
<dbReference type="SUPFAM" id="SSF48452">
    <property type="entry name" value="TPR-like"/>
    <property type="match status" value="5"/>
</dbReference>
<evidence type="ECO:0000259" key="1">
    <source>
        <dbReference type="Pfam" id="PF00931"/>
    </source>
</evidence>
<gene>
    <name evidence="2" type="ORF">EIW28_14365</name>
</gene>
<dbReference type="PANTHER" id="PTHR46082">
    <property type="entry name" value="ATP/GTP-BINDING PROTEIN-RELATED"/>
    <property type="match status" value="1"/>
</dbReference>
<dbReference type="Proteomes" id="UP000277256">
    <property type="component" value="Unassembled WGS sequence"/>
</dbReference>
<dbReference type="Gene3D" id="3.40.50.300">
    <property type="entry name" value="P-loop containing nucleotide triphosphate hydrolases"/>
    <property type="match status" value="1"/>
</dbReference>
<comment type="caution">
    <text evidence="2">The sequence shown here is derived from an EMBL/GenBank/DDBJ whole genome shotgun (WGS) entry which is preliminary data.</text>
</comment>
<feature type="domain" description="NB-ARC" evidence="1">
    <location>
        <begin position="80"/>
        <end position="219"/>
    </location>
</feature>
<dbReference type="Pfam" id="PF13424">
    <property type="entry name" value="TPR_12"/>
    <property type="match status" value="1"/>
</dbReference>
<organism evidence="2 3">
    <name type="scientific">Glycomyces terrestris</name>
    <dbReference type="NCBI Taxonomy" id="2493553"/>
    <lineage>
        <taxon>Bacteria</taxon>
        <taxon>Bacillati</taxon>
        <taxon>Actinomycetota</taxon>
        <taxon>Actinomycetes</taxon>
        <taxon>Glycomycetales</taxon>
        <taxon>Glycomycetaceae</taxon>
        <taxon>Glycomyces</taxon>
    </lineage>
</organism>
<dbReference type="InterPro" id="IPR027417">
    <property type="entry name" value="P-loop_NTPase"/>
</dbReference>
<keyword evidence="3" id="KW-1185">Reference proteome</keyword>
<accession>A0A426UV33</accession>
<evidence type="ECO:0000313" key="3">
    <source>
        <dbReference type="Proteomes" id="UP000277256"/>
    </source>
</evidence>
<dbReference type="InterPro" id="IPR053137">
    <property type="entry name" value="NLR-like"/>
</dbReference>
<dbReference type="EMBL" id="RSEB01000004">
    <property type="protein sequence ID" value="RRR98103.1"/>
    <property type="molecule type" value="Genomic_DNA"/>
</dbReference>
<dbReference type="PANTHER" id="PTHR46082:SF6">
    <property type="entry name" value="AAA+ ATPASE DOMAIN-CONTAINING PROTEIN-RELATED"/>
    <property type="match status" value="1"/>
</dbReference>
<dbReference type="InterPro" id="IPR002182">
    <property type="entry name" value="NB-ARC"/>
</dbReference>
<proteinExistence type="predicted"/>
<sequence>MAAFGHFDNRSSQGLLHGDHARQYNLFEQRVPQRRPKAAFPHMVGIVPTMVTARLDRDIDRKLAAMLPKPGARRSQPRYVLSGMGGVGKTQMAAALANRLWRSRKVDLLVWVTAETRKSILSALAQANADITGMESHDPEQGARQFLAWLATPSTRLRWLIVFDDLAKASDLQGLWPPESKRGATVVTTRRRDLQVPADQHVIIDSFSVDEANAFLSQRLGANPERLIGAAELAADLGYLPFALAQAAAFIANDHIGTLSGRALGGEDRFHLMSCEDYRRALADRQNRLADLLPSPDTSTDDYNRSLATTWSISIDLANTYYPEGAAELLLQIASVLDPNGIPSKLFTSQVVRTWLNLQSSTPVTDVAIESLLKQLHGLNLLDFDRGQVRLHALAQHAIRDQLTNEQLAKAARTAADGLLETWPRTGFINGSVLQTNVLALFGHAKSALISDRAHPILFHAALGYRERDPASASQRYQQSLARDCQELLGPDHPDTLTARREHLNATGIAGEANTAAQGYTTLIQDYLRVLGANHADTLEAQHYLGFWTAETGNLATAIEILEHVTKARQRVLGPDHTDTLDSRRCLADVRGRAGKTEAAIAEFDAVLSDQQRVFGPDHPNTLQLRHHLAQLHGRAGNPEEAIAEFESILSDQQRVFGPDHPDTLDTLHNLAHLRERTGDTKGAITEIETVLAGEQYVLGPDHPDTLRTSRCLADLRGKSGDTISAIAEIEAVLSDQQRVFGPNHPDVFRTRHNLAHLRANAGNVPGAIAEFESVLSDQQRILGPDHHGTLETRHCLAELRVVAKDAPGAVVEFQAVVADKQRMLGPDHPDVLHTRHNLADLRVWAEDSLGAIAEFEAVLSDQQRVLGPDHPSTLETRHCLAKHRAEIGDTEGAVAEFEANLSDQQRVFGPDHTDTLDTRHNLAHLRGRNGDIQGTISELEGIVADQQRVLGPDHPETLKTRRCLANSRASSGNLNAAKVALLQLKNQCRQALGPRHSITLSVQQSLDYLLKHQARRKKRRRLQLIGRTVWDRKYPG</sequence>
<evidence type="ECO:0000313" key="2">
    <source>
        <dbReference type="EMBL" id="RRR98103.1"/>
    </source>
</evidence>